<reference evidence="3" key="1">
    <citation type="submission" date="2023-03" db="EMBL/GenBank/DDBJ databases">
        <title>Electrophorus voltai genome.</title>
        <authorList>
            <person name="Bian C."/>
        </authorList>
    </citation>
    <scope>NUCLEOTIDE SEQUENCE</scope>
    <source>
        <strain evidence="3">CB-2022</strain>
        <tissue evidence="3">Muscle</tissue>
    </source>
</reference>
<feature type="region of interest" description="Disordered" evidence="1">
    <location>
        <begin position="201"/>
        <end position="224"/>
    </location>
</feature>
<feature type="region of interest" description="Disordered" evidence="1">
    <location>
        <begin position="125"/>
        <end position="145"/>
    </location>
</feature>
<organism evidence="3 4">
    <name type="scientific">Electrophorus voltai</name>
    <dbReference type="NCBI Taxonomy" id="2609070"/>
    <lineage>
        <taxon>Eukaryota</taxon>
        <taxon>Metazoa</taxon>
        <taxon>Chordata</taxon>
        <taxon>Craniata</taxon>
        <taxon>Vertebrata</taxon>
        <taxon>Euteleostomi</taxon>
        <taxon>Actinopterygii</taxon>
        <taxon>Neopterygii</taxon>
        <taxon>Teleostei</taxon>
        <taxon>Ostariophysi</taxon>
        <taxon>Gymnotiformes</taxon>
        <taxon>Gymnotoidei</taxon>
        <taxon>Gymnotidae</taxon>
        <taxon>Electrophorus</taxon>
    </lineage>
</organism>
<proteinExistence type="predicted"/>
<feature type="transmembrane region" description="Helical" evidence="2">
    <location>
        <begin position="15"/>
        <end position="36"/>
    </location>
</feature>
<protein>
    <submittedName>
        <fullName evidence="3">Uncharacterized protein</fullName>
    </submittedName>
</protein>
<evidence type="ECO:0000313" key="4">
    <source>
        <dbReference type="Proteomes" id="UP001239994"/>
    </source>
</evidence>
<dbReference type="Proteomes" id="UP001239994">
    <property type="component" value="Unassembled WGS sequence"/>
</dbReference>
<accession>A0AAD8YTM0</accession>
<dbReference type="AlphaFoldDB" id="A0AAD8YTM0"/>
<dbReference type="EMBL" id="JAROKS010000026">
    <property type="protein sequence ID" value="KAK1785664.1"/>
    <property type="molecule type" value="Genomic_DNA"/>
</dbReference>
<keyword evidence="2" id="KW-0472">Membrane</keyword>
<comment type="caution">
    <text evidence="3">The sequence shown here is derived from an EMBL/GenBank/DDBJ whole genome shotgun (WGS) entry which is preliminary data.</text>
</comment>
<evidence type="ECO:0000256" key="1">
    <source>
        <dbReference type="SAM" id="MobiDB-lite"/>
    </source>
</evidence>
<keyword evidence="2" id="KW-1133">Transmembrane helix</keyword>
<evidence type="ECO:0000256" key="2">
    <source>
        <dbReference type="SAM" id="Phobius"/>
    </source>
</evidence>
<evidence type="ECO:0000313" key="3">
    <source>
        <dbReference type="EMBL" id="KAK1785664.1"/>
    </source>
</evidence>
<gene>
    <name evidence="3" type="ORF">P4O66_019016</name>
</gene>
<name>A0AAD8YTM0_9TELE</name>
<sequence length="249" mass="28027">MPAKTPHSGGVRPDWILYTVPSFAFVLGLLLFSLVCKTQSHRKRRRFSAMKRQMNGTTARQTDKGPGCPEPFVDKQSNLEKQEAQSYENVTAAIYSNQDKVTYYVTPDEDYITPDAVGDAGAVHGQNQNDRLQTPHTLTDTDGESYENMEGCVYSRPRRNALKRTLAVDDDDYIDPVENQKSNLEQTDTESYENMFNSMSPYGANPTAHSSTHSIDDGESHPNTYTHARARTFQYSVSVSESYVRMDSI</sequence>
<keyword evidence="4" id="KW-1185">Reference proteome</keyword>
<feature type="compositionally biased region" description="Polar residues" evidence="1">
    <location>
        <begin position="125"/>
        <end position="140"/>
    </location>
</feature>
<keyword evidence="2" id="KW-0812">Transmembrane</keyword>